<dbReference type="EMBL" id="PIQO01000001">
    <property type="protein sequence ID" value="PKR86862.1"/>
    <property type="molecule type" value="Genomic_DNA"/>
</dbReference>
<dbReference type="AlphaFoldDB" id="A0A2N3LQB3"/>
<organism evidence="2 3">
    <name type="scientific">Heyndrickxia camelliae</name>
    <dbReference type="NCBI Taxonomy" id="1707093"/>
    <lineage>
        <taxon>Bacteria</taxon>
        <taxon>Bacillati</taxon>
        <taxon>Bacillota</taxon>
        <taxon>Bacilli</taxon>
        <taxon>Bacillales</taxon>
        <taxon>Bacillaceae</taxon>
        <taxon>Heyndrickxia</taxon>
    </lineage>
</organism>
<keyword evidence="3" id="KW-1185">Reference proteome</keyword>
<evidence type="ECO:0000256" key="1">
    <source>
        <dbReference type="SAM" id="Phobius"/>
    </source>
</evidence>
<dbReference type="Proteomes" id="UP000233440">
    <property type="component" value="Unassembled WGS sequence"/>
</dbReference>
<dbReference type="OrthoDB" id="9789943at2"/>
<feature type="transmembrane region" description="Helical" evidence="1">
    <location>
        <begin position="35"/>
        <end position="53"/>
    </location>
</feature>
<keyword evidence="1" id="KW-1133">Transmembrane helix</keyword>
<evidence type="ECO:0000313" key="3">
    <source>
        <dbReference type="Proteomes" id="UP000233440"/>
    </source>
</evidence>
<name>A0A2N3LQB3_9BACI</name>
<sequence length="386" mass="44267">MIWKKEIIQEKNVLIITQLMILFLLLSFFVGSTPILFLFILGCFIFFMSYLYLNLVGNNLLLQNETTTVRLNLKDTDEWKFSLVNKGMPILKGNLRICFTNKVEPINHSFIDVRSIVEVNIPFKAWRDEQVDIIIPVKAMRRGVSRIHHIEVRIPHLFGTGLVILEHRKMLGSKKLVLPERKPVKTSKKEVNFLQGNQYTQTSIYFDPLQPIGTREYQSGDPFPYIHWKASARTQHLQTKVFSPIGARTWLLLLNVDGMKTDIETSISHCAYLIDYAVRENIPFALAINVTTFGQSLYYFLNEGEGRGQRQQAFDLLALLSLASFTIPYHLMIKDVMQRGIPYPYVIHIGSIEPSAYESLMGFGKKGSLVFSVKSIGNQGAMELWK</sequence>
<proteinExistence type="predicted"/>
<protein>
    <submittedName>
        <fullName evidence="2">Uncharacterized protein</fullName>
    </submittedName>
</protein>
<dbReference type="PANTHER" id="PTHR34351:SF2">
    <property type="entry name" value="DUF58 DOMAIN-CONTAINING PROTEIN"/>
    <property type="match status" value="1"/>
</dbReference>
<feature type="transmembrane region" description="Helical" evidence="1">
    <location>
        <begin position="282"/>
        <end position="301"/>
    </location>
</feature>
<keyword evidence="1" id="KW-0472">Membrane</keyword>
<gene>
    <name evidence="2" type="ORF">CWO92_02085</name>
</gene>
<feature type="transmembrane region" description="Helical" evidence="1">
    <location>
        <begin position="12"/>
        <end position="29"/>
    </location>
</feature>
<feature type="transmembrane region" description="Helical" evidence="1">
    <location>
        <begin position="313"/>
        <end position="331"/>
    </location>
</feature>
<dbReference type="PANTHER" id="PTHR34351">
    <property type="entry name" value="SLR1927 PROTEIN-RELATED"/>
    <property type="match status" value="1"/>
</dbReference>
<comment type="caution">
    <text evidence="2">The sequence shown here is derived from an EMBL/GenBank/DDBJ whole genome shotgun (WGS) entry which is preliminary data.</text>
</comment>
<accession>A0A2N3LQB3</accession>
<evidence type="ECO:0000313" key="2">
    <source>
        <dbReference type="EMBL" id="PKR86862.1"/>
    </source>
</evidence>
<dbReference type="RefSeq" id="WP_101352512.1">
    <property type="nucleotide sequence ID" value="NZ_PIQO01000001.1"/>
</dbReference>
<keyword evidence="1" id="KW-0812">Transmembrane</keyword>
<reference evidence="2 3" key="1">
    <citation type="submission" date="2017-11" db="EMBL/GenBank/DDBJ databases">
        <title>Bacillus camelliae sp. nov., isolated from pu'er tea.</title>
        <authorList>
            <person name="Niu L."/>
        </authorList>
    </citation>
    <scope>NUCLEOTIDE SEQUENCE [LARGE SCALE GENOMIC DNA]</scope>
    <source>
        <strain evidence="2 3">7578-1</strain>
    </source>
</reference>